<evidence type="ECO:0000256" key="1">
    <source>
        <dbReference type="SAM" id="Phobius"/>
    </source>
</evidence>
<evidence type="ECO:0000313" key="3">
    <source>
        <dbReference type="Proteomes" id="UP001054945"/>
    </source>
</evidence>
<dbReference type="EMBL" id="BPLR01000136">
    <property type="protein sequence ID" value="GIY92396.1"/>
    <property type="molecule type" value="Genomic_DNA"/>
</dbReference>
<dbReference type="Proteomes" id="UP001054945">
    <property type="component" value="Unassembled WGS sequence"/>
</dbReference>
<reference evidence="2 3" key="1">
    <citation type="submission" date="2021-06" db="EMBL/GenBank/DDBJ databases">
        <title>Caerostris extrusa draft genome.</title>
        <authorList>
            <person name="Kono N."/>
            <person name="Arakawa K."/>
        </authorList>
    </citation>
    <scope>NUCLEOTIDE SEQUENCE [LARGE SCALE GENOMIC DNA]</scope>
</reference>
<proteinExistence type="predicted"/>
<comment type="caution">
    <text evidence="2">The sequence shown here is derived from an EMBL/GenBank/DDBJ whole genome shotgun (WGS) entry which is preliminary data.</text>
</comment>
<name>A0AAV4XBU7_CAEEX</name>
<organism evidence="2 3">
    <name type="scientific">Caerostris extrusa</name>
    <name type="common">Bark spider</name>
    <name type="synonym">Caerostris bankana</name>
    <dbReference type="NCBI Taxonomy" id="172846"/>
    <lineage>
        <taxon>Eukaryota</taxon>
        <taxon>Metazoa</taxon>
        <taxon>Ecdysozoa</taxon>
        <taxon>Arthropoda</taxon>
        <taxon>Chelicerata</taxon>
        <taxon>Arachnida</taxon>
        <taxon>Araneae</taxon>
        <taxon>Araneomorphae</taxon>
        <taxon>Entelegynae</taxon>
        <taxon>Araneoidea</taxon>
        <taxon>Araneidae</taxon>
        <taxon>Caerostris</taxon>
    </lineage>
</organism>
<keyword evidence="1" id="KW-0472">Membrane</keyword>
<dbReference type="AlphaFoldDB" id="A0AAV4XBU7"/>
<evidence type="ECO:0000313" key="2">
    <source>
        <dbReference type="EMBL" id="GIY92396.1"/>
    </source>
</evidence>
<sequence>MDEIYYMTVRNNIAQYTMRARTSIHAVFVFNTQRKNMWACMIVFSVITCLYTFKSPGRKQDFVRPIHQKTTIQDWSVGSFHGILPQKLTWEGEDDEYPM</sequence>
<gene>
    <name evidence="2" type="ORF">CEXT_43351</name>
</gene>
<keyword evidence="1" id="KW-1133">Transmembrane helix</keyword>
<protein>
    <submittedName>
        <fullName evidence="2">Uncharacterized protein</fullName>
    </submittedName>
</protein>
<accession>A0AAV4XBU7</accession>
<keyword evidence="3" id="KW-1185">Reference proteome</keyword>
<keyword evidence="1" id="KW-0812">Transmembrane</keyword>
<feature type="transmembrane region" description="Helical" evidence="1">
    <location>
        <begin position="36"/>
        <end position="53"/>
    </location>
</feature>